<accession>A0A223NUQ2</accession>
<dbReference type="InterPro" id="IPR007372">
    <property type="entry name" value="Lipid/polyisoprenoid-bd_YceI"/>
</dbReference>
<evidence type="ECO:0000259" key="2">
    <source>
        <dbReference type="SMART" id="SM00867"/>
    </source>
</evidence>
<keyword evidence="4" id="KW-1185">Reference proteome</keyword>
<dbReference type="RefSeq" id="WP_094569824.1">
    <property type="nucleotide sequence ID" value="NZ_CP022743.1"/>
</dbReference>
<gene>
    <name evidence="3" type="ORF">MuYL_1460</name>
</gene>
<evidence type="ECO:0000313" key="3">
    <source>
        <dbReference type="EMBL" id="ASU33358.1"/>
    </source>
</evidence>
<feature type="signal peptide" evidence="1">
    <location>
        <begin position="1"/>
        <end position="21"/>
    </location>
</feature>
<evidence type="ECO:0000313" key="4">
    <source>
        <dbReference type="Proteomes" id="UP000215002"/>
    </source>
</evidence>
<dbReference type="PANTHER" id="PTHR34406">
    <property type="entry name" value="PROTEIN YCEI"/>
    <property type="match status" value="1"/>
</dbReference>
<dbReference type="SUPFAM" id="SSF101874">
    <property type="entry name" value="YceI-like"/>
    <property type="match status" value="1"/>
</dbReference>
<feature type="domain" description="Lipid/polyisoprenoid-binding YceI-like" evidence="2">
    <location>
        <begin position="25"/>
        <end position="185"/>
    </location>
</feature>
<dbReference type="AlphaFoldDB" id="A0A223NUQ2"/>
<protein>
    <submittedName>
        <fullName evidence="3">YceI family protein</fullName>
    </submittedName>
</protein>
<keyword evidence="1" id="KW-0732">Signal</keyword>
<dbReference type="PANTHER" id="PTHR34406:SF1">
    <property type="entry name" value="PROTEIN YCEI"/>
    <property type="match status" value="1"/>
</dbReference>
<dbReference type="EMBL" id="CP022743">
    <property type="protein sequence ID" value="ASU33358.1"/>
    <property type="molecule type" value="Genomic_DNA"/>
</dbReference>
<organism evidence="3 4">
    <name type="scientific">Mucilaginibacter xinganensis</name>
    <dbReference type="NCBI Taxonomy" id="1234841"/>
    <lineage>
        <taxon>Bacteria</taxon>
        <taxon>Pseudomonadati</taxon>
        <taxon>Bacteroidota</taxon>
        <taxon>Sphingobacteriia</taxon>
        <taxon>Sphingobacteriales</taxon>
        <taxon>Sphingobacteriaceae</taxon>
        <taxon>Mucilaginibacter</taxon>
    </lineage>
</organism>
<name>A0A223NUQ2_9SPHI</name>
<dbReference type="Proteomes" id="UP000215002">
    <property type="component" value="Chromosome"/>
</dbReference>
<feature type="chain" id="PRO_5012781749" evidence="1">
    <location>
        <begin position="22"/>
        <end position="189"/>
    </location>
</feature>
<dbReference type="InterPro" id="IPR036761">
    <property type="entry name" value="TTHA0802/YceI-like_sf"/>
</dbReference>
<dbReference type="SMART" id="SM00867">
    <property type="entry name" value="YceI"/>
    <property type="match status" value="1"/>
</dbReference>
<dbReference type="Gene3D" id="2.40.128.110">
    <property type="entry name" value="Lipid/polyisoprenoid-binding, YceI-like"/>
    <property type="match status" value="1"/>
</dbReference>
<reference evidence="3 4" key="1">
    <citation type="submission" date="2017-08" db="EMBL/GenBank/DDBJ databases">
        <title>Complete genome sequence of Mucilaginibacter sp. strain BJC16-A31.</title>
        <authorList>
            <consortium name="Henan University of Science and Technology"/>
            <person name="You X."/>
        </authorList>
    </citation>
    <scope>NUCLEOTIDE SEQUENCE [LARGE SCALE GENOMIC DNA]</scope>
    <source>
        <strain evidence="3 4">BJC16-A31</strain>
    </source>
</reference>
<proteinExistence type="predicted"/>
<sequence>MKYLKLLILPLLLLVFSFRYAAPLTYSADANKSMVKWTGHAEAGGYSPSGTVKVKSGTLTLDGELLVAGKVIIDMPTLSQSNSEMETHLKGKDFFDVAAYPEATFTLSAANGNTVAGTLTIKGISQKIATPITITKAGDYIILKATLKIDRTKFNIKYNSKSYFQDLGSYAIKNEFDLDINMVYRQTDT</sequence>
<dbReference type="KEGG" id="muc:MuYL_1460"/>
<evidence type="ECO:0000256" key="1">
    <source>
        <dbReference type="SAM" id="SignalP"/>
    </source>
</evidence>
<dbReference type="Pfam" id="PF04264">
    <property type="entry name" value="YceI"/>
    <property type="match status" value="1"/>
</dbReference>
<dbReference type="OrthoDB" id="951410at2"/>